<reference evidence="1" key="2">
    <citation type="journal article" date="2007" name="Science">
        <title>Draft genome sequence of the sexually transmitted pathogen Trichomonas vaginalis.</title>
        <authorList>
            <person name="Carlton J.M."/>
            <person name="Hirt R.P."/>
            <person name="Silva J.C."/>
            <person name="Delcher A.L."/>
            <person name="Schatz M."/>
            <person name="Zhao Q."/>
            <person name="Wortman J.R."/>
            <person name="Bidwell S.L."/>
            <person name="Alsmark U.C.M."/>
            <person name="Besteiro S."/>
            <person name="Sicheritz-Ponten T."/>
            <person name="Noel C.J."/>
            <person name="Dacks J.B."/>
            <person name="Foster P.G."/>
            <person name="Simillion C."/>
            <person name="Van de Peer Y."/>
            <person name="Miranda-Saavedra D."/>
            <person name="Barton G.J."/>
            <person name="Westrop G.D."/>
            <person name="Mueller S."/>
            <person name="Dessi D."/>
            <person name="Fiori P.L."/>
            <person name="Ren Q."/>
            <person name="Paulsen I."/>
            <person name="Zhang H."/>
            <person name="Bastida-Corcuera F.D."/>
            <person name="Simoes-Barbosa A."/>
            <person name="Brown M.T."/>
            <person name="Hayes R.D."/>
            <person name="Mukherjee M."/>
            <person name="Okumura C.Y."/>
            <person name="Schneider R."/>
            <person name="Smith A.J."/>
            <person name="Vanacova S."/>
            <person name="Villalvazo M."/>
            <person name="Haas B.J."/>
            <person name="Pertea M."/>
            <person name="Feldblyum T.V."/>
            <person name="Utterback T.R."/>
            <person name="Shu C.L."/>
            <person name="Osoegawa K."/>
            <person name="de Jong P.J."/>
            <person name="Hrdy I."/>
            <person name="Horvathova L."/>
            <person name="Zubacova Z."/>
            <person name="Dolezal P."/>
            <person name="Malik S.B."/>
            <person name="Logsdon J.M. Jr."/>
            <person name="Henze K."/>
            <person name="Gupta A."/>
            <person name="Wang C.C."/>
            <person name="Dunne R.L."/>
            <person name="Upcroft J.A."/>
            <person name="Upcroft P."/>
            <person name="White O."/>
            <person name="Salzberg S.L."/>
            <person name="Tang P."/>
            <person name="Chiu C.-H."/>
            <person name="Lee Y.-S."/>
            <person name="Embley T.M."/>
            <person name="Coombs G.H."/>
            <person name="Mottram J.C."/>
            <person name="Tachezy J."/>
            <person name="Fraser-Liggett C.M."/>
            <person name="Johnson P.J."/>
        </authorList>
    </citation>
    <scope>NUCLEOTIDE SEQUENCE [LARGE SCALE GENOMIC DNA]</scope>
    <source>
        <strain evidence="1">G3</strain>
    </source>
</reference>
<dbReference type="VEuPathDB" id="TrichDB:TVAGG3_0329460"/>
<protein>
    <submittedName>
        <fullName evidence="1">Uncharacterized protein</fullName>
    </submittedName>
</protein>
<dbReference type="KEGG" id="tva:4744202"/>
<gene>
    <name evidence="1" type="ORF">TVAG_450220</name>
</gene>
<sequence>MLSSFLHTNLRHQEIFDVGAFSGLNITFDSPTQSKDTTISTVIFLQPLSISIVRGEGGKPETRSNQTTNVKFNYQKTNEKGSIIMNLGTSQFFFVNIKPIPNIGFSAQASVNRGSVCPSIGTNLVGKHFYFRSMLTMVGQKLISVTDNKFNFFDVNRISTIDTSINLGRNDFSAGLQIVRRFLGENSRWAYSVLVQKEWDNNNSAFDIAAVADPLFNLCLRYQRQVNPNWKFGITFATSKYIEPRLQLTCKANLGKSTVHSSILTTGVVESKFTSKVSDTFTITVASILDHPAKNYKLGLGFYSQ</sequence>
<dbReference type="InterPro" id="IPR023614">
    <property type="entry name" value="Porin_dom_sf"/>
</dbReference>
<proteinExistence type="predicted"/>
<dbReference type="VEuPathDB" id="TrichDB:TVAG_450220"/>
<reference evidence="1" key="1">
    <citation type="submission" date="2006-10" db="EMBL/GenBank/DDBJ databases">
        <authorList>
            <person name="Amadeo P."/>
            <person name="Zhao Q."/>
            <person name="Wortman J."/>
            <person name="Fraser-Liggett C."/>
            <person name="Carlton J."/>
        </authorList>
    </citation>
    <scope>NUCLEOTIDE SEQUENCE</scope>
    <source>
        <strain evidence="1">G3</strain>
    </source>
</reference>
<dbReference type="EMBL" id="DS114621">
    <property type="protein sequence ID" value="EAX86553.1"/>
    <property type="molecule type" value="Genomic_DNA"/>
</dbReference>
<dbReference type="TCDB" id="1.B.8.8.3">
    <property type="family name" value="the mitochondrial and plastid porin (mpp) family"/>
</dbReference>
<evidence type="ECO:0000313" key="2">
    <source>
        <dbReference type="Proteomes" id="UP000001542"/>
    </source>
</evidence>
<dbReference type="Proteomes" id="UP000001542">
    <property type="component" value="Unassembled WGS sequence"/>
</dbReference>
<keyword evidence="2" id="KW-1185">Reference proteome</keyword>
<dbReference type="OrthoDB" id="10631300at2759"/>
<dbReference type="InParanoid" id="A2G8G1"/>
<accession>A2G8G1</accession>
<evidence type="ECO:0000313" key="1">
    <source>
        <dbReference type="EMBL" id="EAX86553.1"/>
    </source>
</evidence>
<dbReference type="RefSeq" id="XP_001299483.1">
    <property type="nucleotide sequence ID" value="XM_001299482.1"/>
</dbReference>
<dbReference type="AlphaFoldDB" id="A2G8G1"/>
<dbReference type="Gene3D" id="2.40.160.10">
    <property type="entry name" value="Porin"/>
    <property type="match status" value="1"/>
</dbReference>
<organism evidence="1 2">
    <name type="scientific">Trichomonas vaginalis (strain ATCC PRA-98 / G3)</name>
    <dbReference type="NCBI Taxonomy" id="412133"/>
    <lineage>
        <taxon>Eukaryota</taxon>
        <taxon>Metamonada</taxon>
        <taxon>Parabasalia</taxon>
        <taxon>Trichomonadida</taxon>
        <taxon>Trichomonadidae</taxon>
        <taxon>Trichomonas</taxon>
    </lineage>
</organism>
<name>A2G8G1_TRIV3</name>